<dbReference type="PANTHER" id="PTHR23407">
    <property type="entry name" value="ATPASE INHIBITOR/5-FORMYLTETRAHYDROFOLATE CYCLO-LIGASE"/>
    <property type="match status" value="1"/>
</dbReference>
<feature type="binding site" evidence="4">
    <location>
        <begin position="127"/>
        <end position="135"/>
    </location>
    <ligand>
        <name>ATP</name>
        <dbReference type="ChEBI" id="CHEBI:30616"/>
    </ligand>
</feature>
<dbReference type="NCBIfam" id="TIGR02727">
    <property type="entry name" value="MTHFS_bact"/>
    <property type="match status" value="1"/>
</dbReference>
<evidence type="ECO:0000256" key="2">
    <source>
        <dbReference type="ARBA" id="ARBA00022741"/>
    </source>
</evidence>
<dbReference type="InterPro" id="IPR024185">
    <property type="entry name" value="FTHF_cligase-like_sf"/>
</dbReference>
<organism evidence="6 7">
    <name type="scientific">Branchiibius hedensis</name>
    <dbReference type="NCBI Taxonomy" id="672460"/>
    <lineage>
        <taxon>Bacteria</taxon>
        <taxon>Bacillati</taxon>
        <taxon>Actinomycetota</taxon>
        <taxon>Actinomycetes</taxon>
        <taxon>Micrococcales</taxon>
        <taxon>Dermacoccaceae</taxon>
        <taxon>Branchiibius</taxon>
    </lineage>
</organism>
<dbReference type="Pfam" id="PF01812">
    <property type="entry name" value="5-FTHF_cyc-lig"/>
    <property type="match status" value="1"/>
</dbReference>
<evidence type="ECO:0000313" key="7">
    <source>
        <dbReference type="Proteomes" id="UP000250028"/>
    </source>
</evidence>
<dbReference type="GO" id="GO:0009396">
    <property type="term" value="P:folic acid-containing compound biosynthetic process"/>
    <property type="evidence" value="ECO:0007669"/>
    <property type="project" value="TreeGrafter"/>
</dbReference>
<dbReference type="GO" id="GO:0035999">
    <property type="term" value="P:tetrahydrofolate interconversion"/>
    <property type="evidence" value="ECO:0007669"/>
    <property type="project" value="TreeGrafter"/>
</dbReference>
<evidence type="ECO:0000256" key="3">
    <source>
        <dbReference type="ARBA" id="ARBA00022840"/>
    </source>
</evidence>
<protein>
    <recommendedName>
        <fullName evidence="5">5-formyltetrahydrofolate cyclo-ligase</fullName>
        <ecNumber evidence="5">6.3.3.2</ecNumber>
    </recommendedName>
</protein>
<accession>A0A2Y9BU61</accession>
<dbReference type="Gene3D" id="3.40.50.10420">
    <property type="entry name" value="NagB/RpiA/CoA transferase-like"/>
    <property type="match status" value="1"/>
</dbReference>
<name>A0A2Y9BU61_9MICO</name>
<dbReference type="GO" id="GO:0046872">
    <property type="term" value="F:metal ion binding"/>
    <property type="evidence" value="ECO:0007669"/>
    <property type="project" value="UniProtKB-KW"/>
</dbReference>
<evidence type="ECO:0000256" key="5">
    <source>
        <dbReference type="RuleBase" id="RU361279"/>
    </source>
</evidence>
<dbReference type="InterPro" id="IPR002698">
    <property type="entry name" value="FTHF_cligase"/>
</dbReference>
<proteinExistence type="inferred from homology"/>
<reference evidence="7" key="1">
    <citation type="submission" date="2016-10" db="EMBL/GenBank/DDBJ databases">
        <authorList>
            <person name="Varghese N."/>
            <person name="Submissions S."/>
        </authorList>
    </citation>
    <scope>NUCLEOTIDE SEQUENCE [LARGE SCALE GENOMIC DNA]</scope>
    <source>
        <strain evidence="7">DSM 22951</strain>
    </source>
</reference>
<dbReference type="InterPro" id="IPR037171">
    <property type="entry name" value="NagB/RpiA_transferase-like"/>
</dbReference>
<dbReference type="PANTHER" id="PTHR23407:SF1">
    <property type="entry name" value="5-FORMYLTETRAHYDROFOLATE CYCLO-LIGASE"/>
    <property type="match status" value="1"/>
</dbReference>
<dbReference type="RefSeq" id="WP_170119860.1">
    <property type="nucleotide sequence ID" value="NZ_QGDN01000001.1"/>
</dbReference>
<keyword evidence="2 4" id="KW-0547">Nucleotide-binding</keyword>
<keyword evidence="6" id="KW-0436">Ligase</keyword>
<comment type="similarity">
    <text evidence="1 5">Belongs to the 5-formyltetrahydrofolate cyclo-ligase family.</text>
</comment>
<dbReference type="AlphaFoldDB" id="A0A2Y9BU61"/>
<evidence type="ECO:0000313" key="6">
    <source>
        <dbReference type="EMBL" id="SSA35192.1"/>
    </source>
</evidence>
<comment type="catalytic activity">
    <reaction evidence="5">
        <text>(6S)-5-formyl-5,6,7,8-tetrahydrofolate + ATP = (6R)-5,10-methenyltetrahydrofolate + ADP + phosphate</text>
        <dbReference type="Rhea" id="RHEA:10488"/>
        <dbReference type="ChEBI" id="CHEBI:30616"/>
        <dbReference type="ChEBI" id="CHEBI:43474"/>
        <dbReference type="ChEBI" id="CHEBI:57455"/>
        <dbReference type="ChEBI" id="CHEBI:57457"/>
        <dbReference type="ChEBI" id="CHEBI:456216"/>
        <dbReference type="EC" id="6.3.3.2"/>
    </reaction>
</comment>
<keyword evidence="7" id="KW-1185">Reference proteome</keyword>
<evidence type="ECO:0000256" key="4">
    <source>
        <dbReference type="PIRSR" id="PIRSR006806-1"/>
    </source>
</evidence>
<feature type="binding site" evidence="4">
    <location>
        <begin position="9"/>
        <end position="13"/>
    </location>
    <ligand>
        <name>ATP</name>
        <dbReference type="ChEBI" id="CHEBI:30616"/>
    </ligand>
</feature>
<feature type="binding site" evidence="4">
    <location>
        <position position="59"/>
    </location>
    <ligand>
        <name>substrate</name>
    </ligand>
</feature>
<dbReference type="EMBL" id="UESZ01000001">
    <property type="protein sequence ID" value="SSA35192.1"/>
    <property type="molecule type" value="Genomic_DNA"/>
</dbReference>
<dbReference type="GO" id="GO:0005524">
    <property type="term" value="F:ATP binding"/>
    <property type="evidence" value="ECO:0007669"/>
    <property type="project" value="UniProtKB-KW"/>
</dbReference>
<comment type="cofactor">
    <cofactor evidence="5">
        <name>Mg(2+)</name>
        <dbReference type="ChEBI" id="CHEBI:18420"/>
    </cofactor>
</comment>
<keyword evidence="3 4" id="KW-0067">ATP-binding</keyword>
<feature type="binding site" evidence="4">
    <location>
        <position position="64"/>
    </location>
    <ligand>
        <name>substrate</name>
    </ligand>
</feature>
<dbReference type="PIRSF" id="PIRSF006806">
    <property type="entry name" value="FTHF_cligase"/>
    <property type="match status" value="1"/>
</dbReference>
<dbReference type="SUPFAM" id="SSF100950">
    <property type="entry name" value="NagB/RpiA/CoA transferase-like"/>
    <property type="match status" value="1"/>
</dbReference>
<dbReference type="GO" id="GO:0030272">
    <property type="term" value="F:5-formyltetrahydrofolate cyclo-ligase activity"/>
    <property type="evidence" value="ECO:0007669"/>
    <property type="project" value="UniProtKB-EC"/>
</dbReference>
<dbReference type="Proteomes" id="UP000250028">
    <property type="component" value="Unassembled WGS sequence"/>
</dbReference>
<keyword evidence="5" id="KW-0460">Magnesium</keyword>
<dbReference type="EC" id="6.3.3.2" evidence="5"/>
<evidence type="ECO:0000256" key="1">
    <source>
        <dbReference type="ARBA" id="ARBA00010638"/>
    </source>
</evidence>
<gene>
    <name evidence="6" type="ORF">SAMN04489750_2541</name>
</gene>
<sequence length="187" mass="20301">MDQSEAAAKVALRRELRRARRERVTAADQESRRDLGRRLSAHLMGMVSDSRTMTVAVFESLPTEPPTEEIIAALRVAGHRVIAPILLADKDLSWRDLSSGQDLGVEGIADATVIVLPALAVDVRGRRLGQGGGSYDRALLRADPEAVRLAVVFEQEVLDAVPADDHDQPVDAVLTADRGVRRLPLGD</sequence>
<keyword evidence="5" id="KW-0479">Metal-binding</keyword>